<sequence length="545" mass="58046">MRTETTYDLAGRITTQKVVPPNAADEAQTTTYTHDDEGRVLTVSLGNTVLASAAYDSAGEPASVRYAGGSSLVSIGKDAAGRVVSQSWKTSDGAQVDSTVSRTRAATIVDESLGGVDARPGGPNYVYDAAGRLTEAWVVGHHYTYDFTSNAPSACPAGTQSNAGLNTNRVRLLDETPSGVTETGYCYDAADRLLGTVGAIAVSDVRYDDNGNTTQYTTGGSTTHLSWDGADRNIAVRVTGADPAHVSYIRDATDRIVRRQATQGDATTSVQYGYTGSGDTADLTLGSDNRMMSRSISLPGGALYTWKPDTFTLDHPTVHGDLALTTSADGKQTGALRTYTPFGEPVKFDGVIDTDDVPDNMPGQMDNGWLGEHQRLYEHAGGLSIVQMGAHPYSPLLGRFLSVDPVEGGSANDYEYTAADPVNLTDLDGRAIWVPITLACVRFCAAAGRAVQAARTVKYSGSLFRKPVVGVGSRLFGNKTIQGGRMGLLNHKKLPVRVGWNVISTKPLGFKGGLAAFRIVAGRGKNAWHRDLFYGRVSIRGRWLE</sequence>
<dbReference type="EMBL" id="JBHTLK010000001">
    <property type="protein sequence ID" value="MFD1145559.1"/>
    <property type="molecule type" value="Genomic_DNA"/>
</dbReference>
<gene>
    <name evidence="1" type="ORF">ACFQ3T_00305</name>
</gene>
<reference evidence="2" key="1">
    <citation type="journal article" date="2019" name="Int. J. Syst. Evol. Microbiol.">
        <title>The Global Catalogue of Microorganisms (GCM) 10K type strain sequencing project: providing services to taxonomists for standard genome sequencing and annotation.</title>
        <authorList>
            <consortium name="The Broad Institute Genomics Platform"/>
            <consortium name="The Broad Institute Genome Sequencing Center for Infectious Disease"/>
            <person name="Wu L."/>
            <person name="Ma J."/>
        </authorList>
    </citation>
    <scope>NUCLEOTIDE SEQUENCE [LARGE SCALE GENOMIC DNA]</scope>
    <source>
        <strain evidence="2">CCUG 60214</strain>
    </source>
</reference>
<evidence type="ECO:0000313" key="1">
    <source>
        <dbReference type="EMBL" id="MFD1145559.1"/>
    </source>
</evidence>
<dbReference type="Gene3D" id="2.180.10.10">
    <property type="entry name" value="RHS repeat-associated core"/>
    <property type="match status" value="1"/>
</dbReference>
<protein>
    <submittedName>
        <fullName evidence="1">RHS repeat-associated core domain-containing protein</fullName>
    </submittedName>
</protein>
<dbReference type="RefSeq" id="WP_380718387.1">
    <property type="nucleotide sequence ID" value="NZ_JBHTLK010000001.1"/>
</dbReference>
<name>A0ABW3QMX4_9PSEU</name>
<organism evidence="1 2">
    <name type="scientific">Saccharothrix hoggarensis</name>
    <dbReference type="NCBI Taxonomy" id="913853"/>
    <lineage>
        <taxon>Bacteria</taxon>
        <taxon>Bacillati</taxon>
        <taxon>Actinomycetota</taxon>
        <taxon>Actinomycetes</taxon>
        <taxon>Pseudonocardiales</taxon>
        <taxon>Pseudonocardiaceae</taxon>
        <taxon>Saccharothrix</taxon>
    </lineage>
</organism>
<dbReference type="InterPro" id="IPR022385">
    <property type="entry name" value="Rhs_assc_core"/>
</dbReference>
<dbReference type="InterPro" id="IPR050708">
    <property type="entry name" value="T6SS_VgrG/RHS"/>
</dbReference>
<dbReference type="Proteomes" id="UP001597168">
    <property type="component" value="Unassembled WGS sequence"/>
</dbReference>
<accession>A0ABW3QMX4</accession>
<dbReference type="PANTHER" id="PTHR32305">
    <property type="match status" value="1"/>
</dbReference>
<dbReference type="PANTHER" id="PTHR32305:SF15">
    <property type="entry name" value="PROTEIN RHSA-RELATED"/>
    <property type="match status" value="1"/>
</dbReference>
<evidence type="ECO:0000313" key="2">
    <source>
        <dbReference type="Proteomes" id="UP001597168"/>
    </source>
</evidence>
<keyword evidence="2" id="KW-1185">Reference proteome</keyword>
<proteinExistence type="predicted"/>
<comment type="caution">
    <text evidence="1">The sequence shown here is derived from an EMBL/GenBank/DDBJ whole genome shotgun (WGS) entry which is preliminary data.</text>
</comment>
<dbReference type="NCBIfam" id="TIGR03696">
    <property type="entry name" value="Rhs_assc_core"/>
    <property type="match status" value="1"/>
</dbReference>